<feature type="domain" description="Enoyl reductase (ER)" evidence="6">
    <location>
        <begin position="10"/>
        <end position="332"/>
    </location>
</feature>
<dbReference type="InterPro" id="IPR013154">
    <property type="entry name" value="ADH-like_N"/>
</dbReference>
<comment type="caution">
    <text evidence="7">The sequence shown here is derived from an EMBL/GenBank/DDBJ whole genome shotgun (WGS) entry which is preliminary data.</text>
</comment>
<reference evidence="7" key="2">
    <citation type="journal article" date="2023" name="IMA Fungus">
        <title>Comparative genomic study of the Penicillium genus elucidates a diverse pangenome and 15 lateral gene transfer events.</title>
        <authorList>
            <person name="Petersen C."/>
            <person name="Sorensen T."/>
            <person name="Nielsen M.R."/>
            <person name="Sondergaard T.E."/>
            <person name="Sorensen J.L."/>
            <person name="Fitzpatrick D.A."/>
            <person name="Frisvad J.C."/>
            <person name="Nielsen K.L."/>
        </authorList>
    </citation>
    <scope>NUCLEOTIDE SEQUENCE</scope>
    <source>
        <strain evidence="7">IBT 35673</strain>
    </source>
</reference>
<evidence type="ECO:0000256" key="2">
    <source>
        <dbReference type="ARBA" id="ARBA00022723"/>
    </source>
</evidence>
<organism evidence="7 8">
    <name type="scientific">Penicillium brevicompactum</name>
    <dbReference type="NCBI Taxonomy" id="5074"/>
    <lineage>
        <taxon>Eukaryota</taxon>
        <taxon>Fungi</taxon>
        <taxon>Dikarya</taxon>
        <taxon>Ascomycota</taxon>
        <taxon>Pezizomycotina</taxon>
        <taxon>Eurotiomycetes</taxon>
        <taxon>Eurotiomycetidae</taxon>
        <taxon>Eurotiales</taxon>
        <taxon>Aspergillaceae</taxon>
        <taxon>Penicillium</taxon>
    </lineage>
</organism>
<dbReference type="InterPro" id="IPR036291">
    <property type="entry name" value="NAD(P)-bd_dom_sf"/>
</dbReference>
<dbReference type="InterPro" id="IPR011032">
    <property type="entry name" value="GroES-like_sf"/>
</dbReference>
<evidence type="ECO:0000256" key="4">
    <source>
        <dbReference type="ARBA" id="ARBA00023002"/>
    </source>
</evidence>
<dbReference type="GO" id="GO:0008270">
    <property type="term" value="F:zinc ion binding"/>
    <property type="evidence" value="ECO:0007669"/>
    <property type="project" value="InterPro"/>
</dbReference>
<comment type="similarity">
    <text evidence="5">Belongs to the zinc-containing alcohol dehydrogenase family.</text>
</comment>
<protein>
    <submittedName>
        <fullName evidence="7">Alcohol dehydrogenase</fullName>
    </submittedName>
</protein>
<keyword evidence="2 5" id="KW-0479">Metal-binding</keyword>
<accession>A0A9W9QFL2</accession>
<dbReference type="Pfam" id="PF00107">
    <property type="entry name" value="ADH_zinc_N"/>
    <property type="match status" value="1"/>
</dbReference>
<evidence type="ECO:0000256" key="5">
    <source>
        <dbReference type="RuleBase" id="RU361277"/>
    </source>
</evidence>
<evidence type="ECO:0000256" key="1">
    <source>
        <dbReference type="ARBA" id="ARBA00001947"/>
    </source>
</evidence>
<evidence type="ECO:0000259" key="6">
    <source>
        <dbReference type="SMART" id="SM00829"/>
    </source>
</evidence>
<dbReference type="SUPFAM" id="SSF51735">
    <property type="entry name" value="NAD(P)-binding Rossmann-fold domains"/>
    <property type="match status" value="1"/>
</dbReference>
<dbReference type="Gene3D" id="3.40.50.720">
    <property type="entry name" value="NAD(P)-binding Rossmann-like Domain"/>
    <property type="match status" value="1"/>
</dbReference>
<reference evidence="7" key="1">
    <citation type="submission" date="2022-12" db="EMBL/GenBank/DDBJ databases">
        <authorList>
            <person name="Petersen C."/>
        </authorList>
    </citation>
    <scope>NUCLEOTIDE SEQUENCE</scope>
    <source>
        <strain evidence="7">IBT 35673</strain>
    </source>
</reference>
<comment type="cofactor">
    <cofactor evidence="1 5">
        <name>Zn(2+)</name>
        <dbReference type="ChEBI" id="CHEBI:29105"/>
    </cofactor>
</comment>
<name>A0A9W9QFL2_PENBR</name>
<keyword evidence="3 5" id="KW-0862">Zinc</keyword>
<keyword evidence="4" id="KW-0560">Oxidoreductase</keyword>
<evidence type="ECO:0000313" key="8">
    <source>
        <dbReference type="Proteomes" id="UP001147695"/>
    </source>
</evidence>
<evidence type="ECO:0000313" key="7">
    <source>
        <dbReference type="EMBL" id="KAJ5335244.1"/>
    </source>
</evidence>
<dbReference type="Pfam" id="PF08240">
    <property type="entry name" value="ADH_N"/>
    <property type="match status" value="1"/>
</dbReference>
<dbReference type="AlphaFoldDB" id="A0A9W9QFL2"/>
<dbReference type="Proteomes" id="UP001147695">
    <property type="component" value="Unassembled WGS sequence"/>
</dbReference>
<gene>
    <name evidence="7" type="ORF">N7452_007647</name>
</gene>
<dbReference type="InterPro" id="IPR020843">
    <property type="entry name" value="ER"/>
</dbReference>
<dbReference type="PANTHER" id="PTHR42683">
    <property type="entry name" value="ALDEHYDE REDUCTASE"/>
    <property type="match status" value="1"/>
</dbReference>
<dbReference type="GO" id="GO:0016616">
    <property type="term" value="F:oxidoreductase activity, acting on the CH-OH group of donors, NAD or NADP as acceptor"/>
    <property type="evidence" value="ECO:0007669"/>
    <property type="project" value="InterPro"/>
</dbReference>
<dbReference type="SMART" id="SM00829">
    <property type="entry name" value="PKS_ER"/>
    <property type="match status" value="1"/>
</dbReference>
<dbReference type="SUPFAM" id="SSF50129">
    <property type="entry name" value="GroES-like"/>
    <property type="match status" value="1"/>
</dbReference>
<dbReference type="InterPro" id="IPR002328">
    <property type="entry name" value="ADH_Zn_CS"/>
</dbReference>
<sequence length="338" mass="36748">MDHSLDVFRGSETGKITQEKIRRPLDANDVLLEMTHASICGTDELYIHSSQVLGHEGVGVVREKGINVTSVEIGERVGVGYIQRIGWNQYCPNRQRYGLDKSDQGCLGMHTIWDASGLVSIPDDCDSVSAAALMCGGATAWTVLTRYNIQVGQRVGIVGVGGMGHLAVKLSAALGYHTVVFSRSRSKRDDCIRFGAKEFHVLPSNTQTRDQPPKSASNDSCEDYRPVDHLLLCSSASEDFGILMGLVATHGTIYPLTVSLEPVPVPLLAMIDNGIRIQGSLTAPSASISELLEFCAVKNIFPTVQTHPMNPIGVENAFRALKQGKLRYKAVLKRDTII</sequence>
<dbReference type="Gene3D" id="3.90.180.10">
    <property type="entry name" value="Medium-chain alcohol dehydrogenases, catalytic domain"/>
    <property type="match status" value="1"/>
</dbReference>
<proteinExistence type="inferred from homology"/>
<dbReference type="EMBL" id="JAPZBQ010000004">
    <property type="protein sequence ID" value="KAJ5335244.1"/>
    <property type="molecule type" value="Genomic_DNA"/>
</dbReference>
<evidence type="ECO:0000256" key="3">
    <source>
        <dbReference type="ARBA" id="ARBA00022833"/>
    </source>
</evidence>
<dbReference type="FunFam" id="3.40.50.720:FF:000022">
    <property type="entry name" value="Cinnamyl alcohol dehydrogenase"/>
    <property type="match status" value="1"/>
</dbReference>
<dbReference type="InterPro" id="IPR013149">
    <property type="entry name" value="ADH-like_C"/>
</dbReference>
<dbReference type="InterPro" id="IPR047109">
    <property type="entry name" value="CAD-like"/>
</dbReference>
<dbReference type="PROSITE" id="PS00059">
    <property type="entry name" value="ADH_ZINC"/>
    <property type="match status" value="1"/>
</dbReference>